<keyword evidence="1" id="KW-0732">Signal</keyword>
<dbReference type="RefSeq" id="WP_094926287.1">
    <property type="nucleotide sequence ID" value="NZ_NPIA01000009.1"/>
</dbReference>
<name>A0A263BQN3_9BACI</name>
<protein>
    <recommendedName>
        <fullName evidence="4">DUF3889 domain-containing protein</fullName>
    </recommendedName>
</protein>
<accession>A0A263BQN3</accession>
<evidence type="ECO:0008006" key="4">
    <source>
        <dbReference type="Google" id="ProtNLM"/>
    </source>
</evidence>
<reference evidence="2 3" key="2">
    <citation type="submission" date="2017-09" db="EMBL/GenBank/DDBJ databases">
        <title>Bacillus patelloidae sp. nov., isolated from the intestinal tract of a marine limpet.</title>
        <authorList>
            <person name="Liu R."/>
            <person name="Dong C."/>
            <person name="Shao Z."/>
        </authorList>
    </citation>
    <scope>NUCLEOTIDE SEQUENCE [LARGE SCALE GENOMIC DNA]</scope>
    <source>
        <strain evidence="2 3">SA5d-4</strain>
    </source>
</reference>
<sequence>MKLLKVCCLLSILLFAVIAPNAVQAQKPYAKWGEIAIKVTQIVYKDSGVTEYTYNGRKEISSEKVEESFSFQLKSNGKKEDIIVHVIFNPKTEEVYEIRFEKTSQ</sequence>
<evidence type="ECO:0000313" key="3">
    <source>
        <dbReference type="Proteomes" id="UP000217083"/>
    </source>
</evidence>
<reference evidence="3" key="1">
    <citation type="submission" date="2017-08" db="EMBL/GenBank/DDBJ databases">
        <authorList>
            <person name="Huang Z."/>
        </authorList>
    </citation>
    <scope>NUCLEOTIDE SEQUENCE [LARGE SCALE GENOMIC DNA]</scope>
    <source>
        <strain evidence="3">SA5d-4</strain>
    </source>
</reference>
<dbReference type="Pfam" id="PF13028">
    <property type="entry name" value="DUF3889"/>
    <property type="match status" value="1"/>
</dbReference>
<organism evidence="2 3">
    <name type="scientific">Lottiidibacillus patelloidae</name>
    <dbReference type="NCBI Taxonomy" id="2670334"/>
    <lineage>
        <taxon>Bacteria</taxon>
        <taxon>Bacillati</taxon>
        <taxon>Bacillota</taxon>
        <taxon>Bacilli</taxon>
        <taxon>Bacillales</taxon>
        <taxon>Bacillaceae</taxon>
        <taxon>Lottiidibacillus</taxon>
    </lineage>
</organism>
<feature type="chain" id="PRO_5012627828" description="DUF3889 domain-containing protein" evidence="1">
    <location>
        <begin position="26"/>
        <end position="105"/>
    </location>
</feature>
<evidence type="ECO:0000256" key="1">
    <source>
        <dbReference type="SAM" id="SignalP"/>
    </source>
</evidence>
<comment type="caution">
    <text evidence="2">The sequence shown here is derived from an EMBL/GenBank/DDBJ whole genome shotgun (WGS) entry which is preliminary data.</text>
</comment>
<gene>
    <name evidence="2" type="ORF">CIB95_14360</name>
</gene>
<keyword evidence="3" id="KW-1185">Reference proteome</keyword>
<dbReference type="InterPro" id="IPR024987">
    <property type="entry name" value="DUF3889"/>
</dbReference>
<dbReference type="EMBL" id="NPIA01000009">
    <property type="protein sequence ID" value="OZM56021.1"/>
    <property type="molecule type" value="Genomic_DNA"/>
</dbReference>
<proteinExistence type="predicted"/>
<feature type="signal peptide" evidence="1">
    <location>
        <begin position="1"/>
        <end position="25"/>
    </location>
</feature>
<dbReference type="AlphaFoldDB" id="A0A263BQN3"/>
<dbReference type="Proteomes" id="UP000217083">
    <property type="component" value="Unassembled WGS sequence"/>
</dbReference>
<evidence type="ECO:0000313" key="2">
    <source>
        <dbReference type="EMBL" id="OZM56021.1"/>
    </source>
</evidence>
<dbReference type="Gene3D" id="3.10.450.390">
    <property type="entry name" value="Protein of unknown function DUF3889"/>
    <property type="match status" value="1"/>
</dbReference>